<organism evidence="3 4">
    <name type="scientific">Methylomonas rapida</name>
    <dbReference type="NCBI Taxonomy" id="2963939"/>
    <lineage>
        <taxon>Bacteria</taxon>
        <taxon>Pseudomonadati</taxon>
        <taxon>Pseudomonadota</taxon>
        <taxon>Gammaproteobacteria</taxon>
        <taxon>Methylococcales</taxon>
        <taxon>Methylococcaceae</taxon>
        <taxon>Methylomonas</taxon>
    </lineage>
</organism>
<keyword evidence="2" id="KW-0812">Transmembrane</keyword>
<feature type="transmembrane region" description="Helical" evidence="2">
    <location>
        <begin position="12"/>
        <end position="28"/>
    </location>
</feature>
<accession>A0ABY7GQJ2</accession>
<dbReference type="Proteomes" id="UP001162780">
    <property type="component" value="Chromosome"/>
</dbReference>
<proteinExistence type="predicted"/>
<evidence type="ECO:0000256" key="2">
    <source>
        <dbReference type="SAM" id="Phobius"/>
    </source>
</evidence>
<keyword evidence="2" id="KW-0472">Membrane</keyword>
<gene>
    <name evidence="3" type="ORF">NM686_009775</name>
</gene>
<protein>
    <submittedName>
        <fullName evidence="3">Uncharacterized protein</fullName>
    </submittedName>
</protein>
<name>A0ABY7GQJ2_9GAMM</name>
<feature type="region of interest" description="Disordered" evidence="1">
    <location>
        <begin position="44"/>
        <end position="64"/>
    </location>
</feature>
<evidence type="ECO:0000313" key="3">
    <source>
        <dbReference type="EMBL" id="WAR46780.1"/>
    </source>
</evidence>
<evidence type="ECO:0000256" key="1">
    <source>
        <dbReference type="SAM" id="MobiDB-lite"/>
    </source>
</evidence>
<dbReference type="RefSeq" id="WP_255187690.1">
    <property type="nucleotide sequence ID" value="NZ_CP113517.1"/>
</dbReference>
<reference evidence="3" key="1">
    <citation type="submission" date="2022-11" db="EMBL/GenBank/DDBJ databases">
        <title>Methylomonas rapida sp. nov., Carotenoid-Producing Obligate Methanotrophs with High Growth Characteristics and Biotechnological Potential.</title>
        <authorList>
            <person name="Tikhonova E.N."/>
            <person name="Suleimanov R.Z."/>
            <person name="Miroshnikov K."/>
            <person name="Oshkin I.Y."/>
            <person name="Belova S.E."/>
            <person name="Danilova O.V."/>
            <person name="Ashikhmin A."/>
            <person name="Konopkin A."/>
            <person name="But S.Y."/>
            <person name="Khmelenina V.N."/>
            <person name="Kuznetsov N."/>
            <person name="Pimenov N.V."/>
            <person name="Dedysh S.N."/>
        </authorList>
    </citation>
    <scope>NUCLEOTIDE SEQUENCE</scope>
    <source>
        <strain evidence="3">MP1</strain>
    </source>
</reference>
<dbReference type="EMBL" id="CP113517">
    <property type="protein sequence ID" value="WAR46780.1"/>
    <property type="molecule type" value="Genomic_DNA"/>
</dbReference>
<evidence type="ECO:0000313" key="4">
    <source>
        <dbReference type="Proteomes" id="UP001162780"/>
    </source>
</evidence>
<sequence>MSEVQQKDNFLLYVILAGAVAAGAVFMVKNAEHDKYAAAAQAISEDSSNSAYRNDVLHSGGAKK</sequence>
<keyword evidence="2" id="KW-1133">Transmembrane helix</keyword>
<keyword evidence="4" id="KW-1185">Reference proteome</keyword>